<reference evidence="1" key="2">
    <citation type="journal article" date="2015" name="Data Brief">
        <title>Shoot transcriptome of the giant reed, Arundo donax.</title>
        <authorList>
            <person name="Barrero R.A."/>
            <person name="Guerrero F.D."/>
            <person name="Moolhuijzen P."/>
            <person name="Goolsby J.A."/>
            <person name="Tidwell J."/>
            <person name="Bellgard S.E."/>
            <person name="Bellgard M.I."/>
        </authorList>
    </citation>
    <scope>NUCLEOTIDE SEQUENCE</scope>
    <source>
        <tissue evidence="1">Shoot tissue taken approximately 20 cm above the soil surface</tissue>
    </source>
</reference>
<proteinExistence type="predicted"/>
<evidence type="ECO:0000313" key="1">
    <source>
        <dbReference type="EMBL" id="JAE29681.1"/>
    </source>
</evidence>
<protein>
    <submittedName>
        <fullName evidence="1">Uncharacterized protein</fullName>
    </submittedName>
</protein>
<reference evidence="1" key="1">
    <citation type="submission" date="2014-09" db="EMBL/GenBank/DDBJ databases">
        <authorList>
            <person name="Magalhaes I.L.F."/>
            <person name="Oliveira U."/>
            <person name="Santos F.R."/>
            <person name="Vidigal T.H.D.A."/>
            <person name="Brescovit A.D."/>
            <person name="Santos A.J."/>
        </authorList>
    </citation>
    <scope>NUCLEOTIDE SEQUENCE</scope>
    <source>
        <tissue evidence="1">Shoot tissue taken approximately 20 cm above the soil surface</tissue>
    </source>
</reference>
<accession>A0A0A9H4A5</accession>
<dbReference type="EMBL" id="GBRH01168215">
    <property type="protein sequence ID" value="JAE29681.1"/>
    <property type="molecule type" value="Transcribed_RNA"/>
</dbReference>
<organism evidence="1">
    <name type="scientific">Arundo donax</name>
    <name type="common">Giant reed</name>
    <name type="synonym">Donax arundinaceus</name>
    <dbReference type="NCBI Taxonomy" id="35708"/>
    <lineage>
        <taxon>Eukaryota</taxon>
        <taxon>Viridiplantae</taxon>
        <taxon>Streptophyta</taxon>
        <taxon>Embryophyta</taxon>
        <taxon>Tracheophyta</taxon>
        <taxon>Spermatophyta</taxon>
        <taxon>Magnoliopsida</taxon>
        <taxon>Liliopsida</taxon>
        <taxon>Poales</taxon>
        <taxon>Poaceae</taxon>
        <taxon>PACMAD clade</taxon>
        <taxon>Arundinoideae</taxon>
        <taxon>Arundineae</taxon>
        <taxon>Arundo</taxon>
    </lineage>
</organism>
<name>A0A0A9H4A5_ARUDO</name>
<sequence length="8" mass="781">MGMDSAVA</sequence>